<evidence type="ECO:0000256" key="3">
    <source>
        <dbReference type="SAM" id="Phobius"/>
    </source>
</evidence>
<feature type="domain" description="Major facilitator superfamily (MFS) profile" evidence="4">
    <location>
        <begin position="50"/>
        <end position="461"/>
    </location>
</feature>
<feature type="transmembrane region" description="Helical" evidence="3">
    <location>
        <begin position="394"/>
        <end position="413"/>
    </location>
</feature>
<feature type="transmembrane region" description="Helical" evidence="3">
    <location>
        <begin position="182"/>
        <end position="204"/>
    </location>
</feature>
<name>A0A139AI59_GONPJ</name>
<sequence>METTLEKQSADVAALHRTESEMTVPAIEEAVTGHKSDGEREQAPLPEGGYGWVMVLSTFIAHFWVFGITNSFGIFTDYWTANATFPGVANTVLTFAGTVATSGVDLYNPLTGALAEHFGYNVVAIAGGVFLFLGQYVCTLAGPTDVWVLFGGGTLAGVGYSSCIATAVAIPSHWFEAKLGLALGIGLTGMGVGGAVLTPLIQWLVDTYGWIYAMRSLSIAAGTMLVISGALMRMRYPPRWRTRNKSTEVKRAPTDYSLFKKPTYWKLVLFAITFPPGFLCPYSYIPQQIQDIERATGSTSISGGGCLAIYNAFYALGQILASMSVKKTGPHALLAGSMSFQLLAFVPLYLCSRTSSTLLALTCAVMGFAGSPVGLCITDITIDAFGSDDAATKIGLVFTWFAPSVFASGPILGAIADRFSDFDPRGVRLRTEWAWVIVFCGAAQLVAVAAAVSLWMEKRRKLSSVMWRKG</sequence>
<dbReference type="PANTHER" id="PTHR11360">
    <property type="entry name" value="MONOCARBOXYLATE TRANSPORTER"/>
    <property type="match status" value="1"/>
</dbReference>
<evidence type="ECO:0000313" key="5">
    <source>
        <dbReference type="EMBL" id="KXS16224.1"/>
    </source>
</evidence>
<dbReference type="Gene3D" id="1.20.1250.20">
    <property type="entry name" value="MFS general substrate transporter like domains"/>
    <property type="match status" value="1"/>
</dbReference>
<feature type="transmembrane region" description="Helical" evidence="3">
    <location>
        <begin position="50"/>
        <end position="75"/>
    </location>
</feature>
<feature type="transmembrane region" description="Helical" evidence="3">
    <location>
        <begin position="433"/>
        <end position="456"/>
    </location>
</feature>
<dbReference type="GO" id="GO:0022857">
    <property type="term" value="F:transmembrane transporter activity"/>
    <property type="evidence" value="ECO:0007669"/>
    <property type="project" value="InterPro"/>
</dbReference>
<dbReference type="AlphaFoldDB" id="A0A139AI59"/>
<comment type="subcellular location">
    <subcellularLocation>
        <location evidence="1">Membrane</location>
        <topology evidence="1">Multi-pass membrane protein</topology>
    </subcellularLocation>
</comment>
<keyword evidence="3" id="KW-0812">Transmembrane</keyword>
<keyword evidence="3" id="KW-0472">Membrane</keyword>
<feature type="transmembrane region" description="Helical" evidence="3">
    <location>
        <begin position="118"/>
        <end position="137"/>
    </location>
</feature>
<feature type="transmembrane region" description="Helical" evidence="3">
    <location>
        <begin position="267"/>
        <end position="285"/>
    </location>
</feature>
<feature type="transmembrane region" description="Helical" evidence="3">
    <location>
        <begin position="297"/>
        <end position="320"/>
    </location>
</feature>
<feature type="transmembrane region" description="Helical" evidence="3">
    <location>
        <begin position="332"/>
        <end position="350"/>
    </location>
</feature>
<dbReference type="EMBL" id="KQ965754">
    <property type="protein sequence ID" value="KXS16224.1"/>
    <property type="molecule type" value="Genomic_DNA"/>
</dbReference>
<dbReference type="Proteomes" id="UP000070544">
    <property type="component" value="Unassembled WGS sequence"/>
</dbReference>
<dbReference type="InterPro" id="IPR020846">
    <property type="entry name" value="MFS_dom"/>
</dbReference>
<evidence type="ECO:0000256" key="2">
    <source>
        <dbReference type="ARBA" id="ARBA00006727"/>
    </source>
</evidence>
<organism evidence="5 6">
    <name type="scientific">Gonapodya prolifera (strain JEL478)</name>
    <name type="common">Monoblepharis prolifera</name>
    <dbReference type="NCBI Taxonomy" id="1344416"/>
    <lineage>
        <taxon>Eukaryota</taxon>
        <taxon>Fungi</taxon>
        <taxon>Fungi incertae sedis</taxon>
        <taxon>Chytridiomycota</taxon>
        <taxon>Chytridiomycota incertae sedis</taxon>
        <taxon>Monoblepharidomycetes</taxon>
        <taxon>Monoblepharidales</taxon>
        <taxon>Gonapodyaceae</taxon>
        <taxon>Gonapodya</taxon>
    </lineage>
</organism>
<keyword evidence="6" id="KW-1185">Reference proteome</keyword>
<dbReference type="OrthoDB" id="2213137at2759"/>
<feature type="transmembrane region" description="Helical" evidence="3">
    <location>
        <begin position="356"/>
        <end position="382"/>
    </location>
</feature>
<dbReference type="PROSITE" id="PS50850">
    <property type="entry name" value="MFS"/>
    <property type="match status" value="1"/>
</dbReference>
<comment type="similarity">
    <text evidence="2">Belongs to the major facilitator superfamily. Monocarboxylate porter (TC 2.A.1.13) family.</text>
</comment>
<dbReference type="InterPro" id="IPR011701">
    <property type="entry name" value="MFS"/>
</dbReference>
<feature type="transmembrane region" description="Helical" evidence="3">
    <location>
        <begin position="149"/>
        <end position="170"/>
    </location>
</feature>
<protein>
    <submittedName>
        <fullName evidence="5">MFS general substrate transporter</fullName>
    </submittedName>
</protein>
<dbReference type="InterPro" id="IPR050327">
    <property type="entry name" value="Proton-linked_MCT"/>
</dbReference>
<feature type="transmembrane region" description="Helical" evidence="3">
    <location>
        <begin position="87"/>
        <end position="106"/>
    </location>
</feature>
<proteinExistence type="inferred from homology"/>
<dbReference type="OMA" id="YSSCIAT"/>
<reference evidence="5 6" key="1">
    <citation type="journal article" date="2015" name="Genome Biol. Evol.">
        <title>Phylogenomic analyses indicate that early fungi evolved digesting cell walls of algal ancestors of land plants.</title>
        <authorList>
            <person name="Chang Y."/>
            <person name="Wang S."/>
            <person name="Sekimoto S."/>
            <person name="Aerts A.L."/>
            <person name="Choi C."/>
            <person name="Clum A."/>
            <person name="LaButti K.M."/>
            <person name="Lindquist E.A."/>
            <person name="Yee Ngan C."/>
            <person name="Ohm R.A."/>
            <person name="Salamov A.A."/>
            <person name="Grigoriev I.V."/>
            <person name="Spatafora J.W."/>
            <person name="Berbee M.L."/>
        </authorList>
    </citation>
    <scope>NUCLEOTIDE SEQUENCE [LARGE SCALE GENOMIC DNA]</scope>
    <source>
        <strain evidence="5 6">JEL478</strain>
    </source>
</reference>
<dbReference type="GO" id="GO:0016020">
    <property type="term" value="C:membrane"/>
    <property type="evidence" value="ECO:0007669"/>
    <property type="project" value="UniProtKB-SubCell"/>
</dbReference>
<keyword evidence="3" id="KW-1133">Transmembrane helix</keyword>
<evidence type="ECO:0000256" key="1">
    <source>
        <dbReference type="ARBA" id="ARBA00004141"/>
    </source>
</evidence>
<dbReference type="PANTHER" id="PTHR11360:SF284">
    <property type="entry name" value="EG:103B4.3 PROTEIN-RELATED"/>
    <property type="match status" value="1"/>
</dbReference>
<evidence type="ECO:0000259" key="4">
    <source>
        <dbReference type="PROSITE" id="PS50850"/>
    </source>
</evidence>
<dbReference type="SUPFAM" id="SSF103473">
    <property type="entry name" value="MFS general substrate transporter"/>
    <property type="match status" value="1"/>
</dbReference>
<dbReference type="InterPro" id="IPR036259">
    <property type="entry name" value="MFS_trans_sf"/>
</dbReference>
<feature type="transmembrane region" description="Helical" evidence="3">
    <location>
        <begin position="210"/>
        <end position="231"/>
    </location>
</feature>
<gene>
    <name evidence="5" type="ORF">M427DRAFT_294691</name>
</gene>
<accession>A0A139AI59</accession>
<evidence type="ECO:0000313" key="6">
    <source>
        <dbReference type="Proteomes" id="UP000070544"/>
    </source>
</evidence>
<dbReference type="Pfam" id="PF07690">
    <property type="entry name" value="MFS_1"/>
    <property type="match status" value="1"/>
</dbReference>